<evidence type="ECO:0000313" key="3">
    <source>
        <dbReference type="Proteomes" id="UP000285768"/>
    </source>
</evidence>
<evidence type="ECO:0000259" key="1">
    <source>
        <dbReference type="Pfam" id="PF01979"/>
    </source>
</evidence>
<dbReference type="InterPro" id="IPR032466">
    <property type="entry name" value="Metal_Hydrolase"/>
</dbReference>
<dbReference type="PANTHER" id="PTHR43135">
    <property type="entry name" value="ALPHA-D-RIBOSE 1-METHYLPHOSPHONATE 5-TRIPHOSPHATE DIPHOSPHATASE"/>
    <property type="match status" value="1"/>
</dbReference>
<dbReference type="InterPro" id="IPR051781">
    <property type="entry name" value="Metallo-dep_Hydrolase"/>
</dbReference>
<feature type="domain" description="Amidohydrolase-related" evidence="1">
    <location>
        <begin position="65"/>
        <end position="341"/>
    </location>
</feature>
<dbReference type="Gene3D" id="3.20.20.140">
    <property type="entry name" value="Metal-dependent hydrolases"/>
    <property type="match status" value="1"/>
</dbReference>
<proteinExistence type="predicted"/>
<gene>
    <name evidence="2" type="ORF">Leucomu_12045</name>
</gene>
<reference evidence="2 3" key="1">
    <citation type="submission" date="2019-01" db="EMBL/GenBank/DDBJ databases">
        <title>Leucobacter muris sp. nov. isolated from the nose of a laboratory mouse.</title>
        <authorList>
            <person name="Benga L."/>
            <person name="Sproeer C."/>
            <person name="Schumann P."/>
            <person name="Verbarg S."/>
            <person name="Bunk B."/>
            <person name="Engelhardt E."/>
            <person name="Benten P.M."/>
            <person name="Sager M."/>
        </authorList>
    </citation>
    <scope>NUCLEOTIDE SEQUENCE [LARGE SCALE GENOMIC DNA]</scope>
    <source>
        <strain evidence="2 3">DSM 101948</strain>
    </source>
</reference>
<organism evidence="2 3">
    <name type="scientific">Leucobacter muris</name>
    <dbReference type="NCBI Taxonomy" id="1935379"/>
    <lineage>
        <taxon>Bacteria</taxon>
        <taxon>Bacillati</taxon>
        <taxon>Actinomycetota</taxon>
        <taxon>Actinomycetes</taxon>
        <taxon>Micrococcales</taxon>
        <taxon>Microbacteriaceae</taxon>
        <taxon>Leucobacter</taxon>
    </lineage>
</organism>
<dbReference type="InterPro" id="IPR006680">
    <property type="entry name" value="Amidohydro-rel"/>
</dbReference>
<dbReference type="PANTHER" id="PTHR43135:SF3">
    <property type="entry name" value="ALPHA-D-RIBOSE 1-METHYLPHOSPHONATE 5-TRIPHOSPHATE DIPHOSPHATASE"/>
    <property type="match status" value="1"/>
</dbReference>
<protein>
    <recommendedName>
        <fullName evidence="1">Amidohydrolase-related domain-containing protein</fullName>
    </recommendedName>
</protein>
<evidence type="ECO:0000313" key="2">
    <source>
        <dbReference type="EMBL" id="QAB18544.1"/>
    </source>
</evidence>
<dbReference type="Proteomes" id="UP000285768">
    <property type="component" value="Chromosome"/>
</dbReference>
<sequence length="423" mass="43382">MSVSSGTVPSASGGDAVRGIRILDERGGFTAPCRVSWGAGVFSLGGRERETDLAPTSWGADELWLIPGLVDAHLHAAWHAFDADDRARLSEAQTLAATERALALTLAAGFTSARDAGGLAADALRTIPPSARPRTQLSVRIIDRRAADEAGGLDRAVEAVLEAGARWVKLYGTAGIGSPPGAGLDPVFTATEVRDAAVRAERAGAGVMVHAWGGRAIDDAIEAGALSIEHGIFLSDQQAARAAERDMTLVPTLRIYRLVQRMIDAGSLPAALRARVDEAVGAHPRAVLRARDAGLRVALGTDYGTPQQHGANAREFDALVGAGLTPGEALLAATRSGAQLLARVAPPDPAAVRERTGAPDPAALAGRIVEGAVADGVILRRDPSQPGALSDPESIAAVLLGGSAIDPAALRARLIGPAAPSAV</sequence>
<name>A0ABX5QHH3_9MICO</name>
<accession>A0ABX5QHH3</accession>
<keyword evidence="3" id="KW-1185">Reference proteome</keyword>
<dbReference type="Pfam" id="PF01979">
    <property type="entry name" value="Amidohydro_1"/>
    <property type="match status" value="1"/>
</dbReference>
<dbReference type="SUPFAM" id="SSF51556">
    <property type="entry name" value="Metallo-dependent hydrolases"/>
    <property type="match status" value="1"/>
</dbReference>
<dbReference type="EMBL" id="CP035037">
    <property type="protein sequence ID" value="QAB18544.1"/>
    <property type="molecule type" value="Genomic_DNA"/>
</dbReference>